<feature type="transmembrane region" description="Helical" evidence="10">
    <location>
        <begin position="305"/>
        <end position="325"/>
    </location>
</feature>
<dbReference type="GO" id="GO:0009678">
    <property type="term" value="F:diphosphate hydrolysis-driven proton transmembrane transporter activity"/>
    <property type="evidence" value="ECO:0007669"/>
    <property type="project" value="UniProtKB-EC"/>
</dbReference>
<dbReference type="Proteomes" id="UP000187209">
    <property type="component" value="Unassembled WGS sequence"/>
</dbReference>
<evidence type="ECO:0000256" key="5">
    <source>
        <dbReference type="ARBA" id="ARBA00022842"/>
    </source>
</evidence>
<evidence type="ECO:0000256" key="6">
    <source>
        <dbReference type="ARBA" id="ARBA00022967"/>
    </source>
</evidence>
<feature type="transmembrane region" description="Helical" evidence="10">
    <location>
        <begin position="584"/>
        <end position="600"/>
    </location>
</feature>
<feature type="transmembrane region" description="Helical" evidence="10">
    <location>
        <begin position="124"/>
        <end position="150"/>
    </location>
</feature>
<keyword evidence="5" id="KW-0460">Magnesium</keyword>
<evidence type="ECO:0000256" key="2">
    <source>
        <dbReference type="ARBA" id="ARBA00013242"/>
    </source>
</evidence>
<evidence type="ECO:0000256" key="1">
    <source>
        <dbReference type="ARBA" id="ARBA00004127"/>
    </source>
</evidence>
<keyword evidence="7 10" id="KW-1133">Transmembrane helix</keyword>
<feature type="transmembrane region" description="Helical" evidence="10">
    <location>
        <begin position="266"/>
        <end position="293"/>
    </location>
</feature>
<feature type="transmembrane region" description="Helical" evidence="10">
    <location>
        <begin position="345"/>
        <end position="364"/>
    </location>
</feature>
<sequence>MSNSRKKSKSLDISSDKWLKKTENTEADISKSLEKKSESIMKNVTWFLLVKYMKMCMYFIPMTGAFGYFIDKNWKVWSWPALWIGFFAICVGEYENCKFAITALPKAAYNVIDKDKNISKTFKILAKSASTCVFSTCSFCILQITVMIWLYNHYYLKETYEREDYLMQSWYMSSFMLSCAFVCIYSEISSTCYSKPNQYAMEIIGSNKYNIGGQENAAILSNLQGNLISGIGYSLVQGFFNLSIPIIIGVVILSSSPQCSAKASSVYFPLVLHSGSLVLNIFLSIFFFTIISVNSPKTINSLLKMFYIISGLCSIVFAYMTIQYTFIIPCEFIFGYNIYSLDSTLIFYCLVVGQISGMLLSFLLEKITSQDCQSSKDAIESCNTGEGTGIILGLSFGFQGCLYSTTILVIAVTSTYYIGGFFGIYLACLGNTLNLPSSLILQILSSNSTCTSLLIESLNIKSESTCRIYEINDITDKNLSLPKGITLLSTGFIGVTSLYFFAKSINLTTFNILSPLEFVAILIGATIPYFFSALLLLKVGQISQNLSLEVQVQCQEWVKNSNFVADYTICHDISSKKANKAMRGFFYVCLGIWLVVMFFLGNKALFGMLLGVIISGFMLESSAFITNLCWKQCSMYFYNYFASSDIGRSIKTTTTSINIIGECLKDAVGGLSGALVGIFSVFALLSGCLVTLIY</sequence>
<keyword evidence="3" id="KW-0813">Transport</keyword>
<dbReference type="GO" id="GO:0012505">
    <property type="term" value="C:endomembrane system"/>
    <property type="evidence" value="ECO:0007669"/>
    <property type="project" value="UniProtKB-SubCell"/>
</dbReference>
<evidence type="ECO:0000256" key="4">
    <source>
        <dbReference type="ARBA" id="ARBA00022692"/>
    </source>
</evidence>
<organism evidence="11 12">
    <name type="scientific">Stentor coeruleus</name>
    <dbReference type="NCBI Taxonomy" id="5963"/>
    <lineage>
        <taxon>Eukaryota</taxon>
        <taxon>Sar</taxon>
        <taxon>Alveolata</taxon>
        <taxon>Ciliophora</taxon>
        <taxon>Postciliodesmatophora</taxon>
        <taxon>Heterotrichea</taxon>
        <taxon>Heterotrichida</taxon>
        <taxon>Stentoridae</taxon>
        <taxon>Stentor</taxon>
    </lineage>
</organism>
<comment type="caution">
    <text evidence="11">The sequence shown here is derived from an EMBL/GenBank/DDBJ whole genome shotgun (WGS) entry which is preliminary data.</text>
</comment>
<accession>A0A1R2BZ15</accession>
<feature type="transmembrane region" description="Helical" evidence="10">
    <location>
        <begin position="401"/>
        <end position="427"/>
    </location>
</feature>
<keyword evidence="9 10" id="KW-0472">Membrane</keyword>
<evidence type="ECO:0000256" key="9">
    <source>
        <dbReference type="ARBA" id="ARBA00023136"/>
    </source>
</evidence>
<dbReference type="EC" id="7.1.3.1" evidence="2"/>
<feature type="transmembrane region" description="Helical" evidence="10">
    <location>
        <begin position="674"/>
        <end position="693"/>
    </location>
</feature>
<keyword evidence="6" id="KW-1278">Translocase</keyword>
<keyword evidence="8" id="KW-0406">Ion transport</keyword>
<evidence type="ECO:0000313" key="12">
    <source>
        <dbReference type="Proteomes" id="UP000187209"/>
    </source>
</evidence>
<protein>
    <recommendedName>
        <fullName evidence="2">H(+)-exporting diphosphatase</fullName>
        <ecNumber evidence="2">7.1.3.1</ecNumber>
    </recommendedName>
</protein>
<evidence type="ECO:0000256" key="3">
    <source>
        <dbReference type="ARBA" id="ARBA00022448"/>
    </source>
</evidence>
<feature type="transmembrane region" description="Helical" evidence="10">
    <location>
        <begin position="76"/>
        <end position="94"/>
    </location>
</feature>
<feature type="transmembrane region" description="Helical" evidence="10">
    <location>
        <begin position="44"/>
        <end position="70"/>
    </location>
</feature>
<feature type="transmembrane region" description="Helical" evidence="10">
    <location>
        <begin position="439"/>
        <end position="460"/>
    </location>
</feature>
<evidence type="ECO:0000256" key="10">
    <source>
        <dbReference type="SAM" id="Phobius"/>
    </source>
</evidence>
<feature type="transmembrane region" description="Helical" evidence="10">
    <location>
        <begin position="231"/>
        <end position="254"/>
    </location>
</feature>
<evidence type="ECO:0000256" key="7">
    <source>
        <dbReference type="ARBA" id="ARBA00022989"/>
    </source>
</evidence>
<feature type="transmembrane region" description="Helical" evidence="10">
    <location>
        <begin position="170"/>
        <end position="188"/>
    </location>
</feature>
<dbReference type="AlphaFoldDB" id="A0A1R2BZ15"/>
<feature type="transmembrane region" description="Helical" evidence="10">
    <location>
        <begin position="518"/>
        <end position="537"/>
    </location>
</feature>
<dbReference type="GO" id="GO:0004427">
    <property type="term" value="F:inorganic diphosphate phosphatase activity"/>
    <property type="evidence" value="ECO:0007669"/>
    <property type="project" value="InterPro"/>
</dbReference>
<dbReference type="Pfam" id="PF03030">
    <property type="entry name" value="H_PPase"/>
    <property type="match status" value="1"/>
</dbReference>
<dbReference type="EMBL" id="MPUH01000356">
    <property type="protein sequence ID" value="OMJ82033.1"/>
    <property type="molecule type" value="Genomic_DNA"/>
</dbReference>
<feature type="transmembrane region" description="Helical" evidence="10">
    <location>
        <begin position="481"/>
        <end position="502"/>
    </location>
</feature>
<proteinExistence type="predicted"/>
<dbReference type="InterPro" id="IPR004131">
    <property type="entry name" value="PPase-energised_H-pump"/>
</dbReference>
<feature type="transmembrane region" description="Helical" evidence="10">
    <location>
        <begin position="606"/>
        <end position="630"/>
    </location>
</feature>
<name>A0A1R2BZ15_9CILI</name>
<gene>
    <name evidence="11" type="ORF">SteCoe_17359</name>
</gene>
<dbReference type="PANTHER" id="PTHR31998">
    <property type="entry name" value="K(+)-INSENSITIVE PYROPHOSPHATE-ENERGIZED PROTON PUMP"/>
    <property type="match status" value="1"/>
</dbReference>
<dbReference type="GO" id="GO:0016020">
    <property type="term" value="C:membrane"/>
    <property type="evidence" value="ECO:0007669"/>
    <property type="project" value="InterPro"/>
</dbReference>
<keyword evidence="4 10" id="KW-0812">Transmembrane</keyword>
<reference evidence="11 12" key="1">
    <citation type="submission" date="2016-11" db="EMBL/GenBank/DDBJ databases">
        <title>The macronuclear genome of Stentor coeruleus: a giant cell with tiny introns.</title>
        <authorList>
            <person name="Slabodnick M."/>
            <person name="Ruby J.G."/>
            <person name="Reiff S.B."/>
            <person name="Swart E.C."/>
            <person name="Gosai S."/>
            <person name="Prabakaran S."/>
            <person name="Witkowska E."/>
            <person name="Larue G.E."/>
            <person name="Fisher S."/>
            <person name="Freeman R.M."/>
            <person name="Gunawardena J."/>
            <person name="Chu W."/>
            <person name="Stover N.A."/>
            <person name="Gregory B.D."/>
            <person name="Nowacki M."/>
            <person name="Derisi J."/>
            <person name="Roy S.W."/>
            <person name="Marshall W.F."/>
            <person name="Sood P."/>
        </authorList>
    </citation>
    <scope>NUCLEOTIDE SEQUENCE [LARGE SCALE GENOMIC DNA]</scope>
    <source>
        <strain evidence="11">WM001</strain>
    </source>
</reference>
<keyword evidence="12" id="KW-1185">Reference proteome</keyword>
<evidence type="ECO:0000313" key="11">
    <source>
        <dbReference type="EMBL" id="OMJ82033.1"/>
    </source>
</evidence>
<evidence type="ECO:0000256" key="8">
    <source>
        <dbReference type="ARBA" id="ARBA00023065"/>
    </source>
</evidence>
<comment type="subcellular location">
    <subcellularLocation>
        <location evidence="1">Endomembrane system</location>
        <topology evidence="1">Multi-pass membrane protein</topology>
    </subcellularLocation>
</comment>